<feature type="compositionally biased region" description="Basic residues" evidence="6">
    <location>
        <begin position="645"/>
        <end position="655"/>
    </location>
</feature>
<dbReference type="InterPro" id="IPR058668">
    <property type="entry name" value="NERD_dom"/>
</dbReference>
<dbReference type="InterPro" id="IPR013083">
    <property type="entry name" value="Znf_RING/FYVE/PHD"/>
</dbReference>
<proteinExistence type="predicted"/>
<feature type="compositionally biased region" description="Basic and acidic residues" evidence="6">
    <location>
        <begin position="953"/>
        <end position="969"/>
    </location>
</feature>
<dbReference type="FunFam" id="3.30.40.10:FF:000303">
    <property type="entry name" value="Zinc finger CCCH domain-containing protein 19"/>
    <property type="match status" value="1"/>
</dbReference>
<feature type="domain" description="PHD-type" evidence="7">
    <location>
        <begin position="319"/>
        <end position="386"/>
    </location>
</feature>
<keyword evidence="1 5" id="KW-0479">Metal-binding</keyword>
<organism evidence="12 13">
    <name type="scientific">Vicia faba</name>
    <name type="common">Broad bean</name>
    <name type="synonym">Faba vulgaris</name>
    <dbReference type="NCBI Taxonomy" id="3906"/>
    <lineage>
        <taxon>Eukaryota</taxon>
        <taxon>Viridiplantae</taxon>
        <taxon>Streptophyta</taxon>
        <taxon>Embryophyta</taxon>
        <taxon>Tracheophyta</taxon>
        <taxon>Spermatophyta</taxon>
        <taxon>Magnoliopsida</taxon>
        <taxon>eudicotyledons</taxon>
        <taxon>Gunneridae</taxon>
        <taxon>Pentapetalae</taxon>
        <taxon>rosids</taxon>
        <taxon>fabids</taxon>
        <taxon>Fabales</taxon>
        <taxon>Fabaceae</taxon>
        <taxon>Papilionoideae</taxon>
        <taxon>50 kb inversion clade</taxon>
        <taxon>NPAAA clade</taxon>
        <taxon>Hologalegina</taxon>
        <taxon>IRL clade</taxon>
        <taxon>Fabeae</taxon>
        <taxon>Vicia</taxon>
    </lineage>
</organism>
<feature type="domain" description="DM2" evidence="11">
    <location>
        <begin position="527"/>
        <end position="610"/>
    </location>
</feature>
<evidence type="ECO:0000256" key="5">
    <source>
        <dbReference type="PROSITE-ProRule" id="PRU00723"/>
    </source>
</evidence>
<keyword evidence="2 5" id="KW-0863">Zinc-finger</keyword>
<evidence type="ECO:0000259" key="8">
    <source>
        <dbReference type="PROSITE" id="PS50103"/>
    </source>
</evidence>
<dbReference type="PROSITE" id="PS50016">
    <property type="entry name" value="ZF_PHD_2"/>
    <property type="match status" value="1"/>
</dbReference>
<dbReference type="InterPro" id="IPR019835">
    <property type="entry name" value="SWIB_domain"/>
</dbReference>
<dbReference type="PROSITE" id="PS50103">
    <property type="entry name" value="ZF_C3H1"/>
    <property type="match status" value="1"/>
</dbReference>
<dbReference type="SUPFAM" id="SSF57903">
    <property type="entry name" value="FYVE/PHD zinc finger"/>
    <property type="match status" value="1"/>
</dbReference>
<dbReference type="SMART" id="SM00444">
    <property type="entry name" value="GYF"/>
    <property type="match status" value="1"/>
</dbReference>
<dbReference type="SMART" id="SM00249">
    <property type="entry name" value="PHD"/>
    <property type="match status" value="1"/>
</dbReference>
<feature type="domain" description="Plus3" evidence="10">
    <location>
        <begin position="669"/>
        <end position="802"/>
    </location>
</feature>
<evidence type="ECO:0008006" key="14">
    <source>
        <dbReference type="Google" id="ProtNLM"/>
    </source>
</evidence>
<dbReference type="InterPro" id="IPR036128">
    <property type="entry name" value="Plus3-like_sf"/>
</dbReference>
<dbReference type="Gene3D" id="1.10.245.10">
    <property type="entry name" value="SWIB/MDM2 domain"/>
    <property type="match status" value="1"/>
</dbReference>
<feature type="region of interest" description="Disordered" evidence="6">
    <location>
        <begin position="1385"/>
        <end position="1464"/>
    </location>
</feature>
<dbReference type="CDD" id="cd00072">
    <property type="entry name" value="GYF"/>
    <property type="match status" value="1"/>
</dbReference>
<dbReference type="Pfam" id="PF25980">
    <property type="entry name" value="NERD_plant"/>
    <property type="match status" value="1"/>
</dbReference>
<dbReference type="SMART" id="SM00151">
    <property type="entry name" value="SWIB"/>
    <property type="match status" value="1"/>
</dbReference>
<evidence type="ECO:0000256" key="4">
    <source>
        <dbReference type="ARBA" id="ARBA00023125"/>
    </source>
</evidence>
<protein>
    <recommendedName>
        <fullName evidence="14">Zinc finger CCCH domain-containing protein 19</fullName>
    </recommendedName>
</protein>
<feature type="compositionally biased region" description="Basic and acidic residues" evidence="6">
    <location>
        <begin position="273"/>
        <end position="288"/>
    </location>
</feature>
<feature type="region of interest" description="Disordered" evidence="6">
    <location>
        <begin position="948"/>
        <end position="981"/>
    </location>
</feature>
<dbReference type="CDD" id="cd10567">
    <property type="entry name" value="SWIB-MDM2_like"/>
    <property type="match status" value="1"/>
</dbReference>
<dbReference type="SUPFAM" id="SSF55277">
    <property type="entry name" value="GYF domain"/>
    <property type="match status" value="1"/>
</dbReference>
<dbReference type="Gene3D" id="3.90.70.200">
    <property type="entry name" value="Plus-3 domain"/>
    <property type="match status" value="1"/>
</dbReference>
<keyword evidence="4" id="KW-0238">DNA-binding</keyword>
<dbReference type="SMART" id="SM00719">
    <property type="entry name" value="Plus3"/>
    <property type="match status" value="1"/>
</dbReference>
<feature type="region of interest" description="Disordered" evidence="6">
    <location>
        <begin position="619"/>
        <end position="659"/>
    </location>
</feature>
<dbReference type="Gene3D" id="3.30.40.10">
    <property type="entry name" value="Zinc/RING finger domain, C3HC4 (zinc finger)"/>
    <property type="match status" value="1"/>
</dbReference>
<dbReference type="PROSITE" id="PS01359">
    <property type="entry name" value="ZF_PHD_1"/>
    <property type="match status" value="1"/>
</dbReference>
<dbReference type="PROSITE" id="PS51925">
    <property type="entry name" value="SWIB_MDM2"/>
    <property type="match status" value="1"/>
</dbReference>
<feature type="region of interest" description="Disordered" evidence="6">
    <location>
        <begin position="83"/>
        <end position="313"/>
    </location>
</feature>
<dbReference type="InterPro" id="IPR004343">
    <property type="entry name" value="Plus-3_dom"/>
</dbReference>
<evidence type="ECO:0000259" key="10">
    <source>
        <dbReference type="PROSITE" id="PS51360"/>
    </source>
</evidence>
<name>A0AAV0ZTT1_VICFA</name>
<dbReference type="GO" id="GO:0008270">
    <property type="term" value="F:zinc ion binding"/>
    <property type="evidence" value="ECO:0007669"/>
    <property type="project" value="UniProtKB-KW"/>
</dbReference>
<reference evidence="12 13" key="1">
    <citation type="submission" date="2023-01" db="EMBL/GenBank/DDBJ databases">
        <authorList>
            <person name="Kreplak J."/>
        </authorList>
    </citation>
    <scope>NUCLEOTIDE SEQUENCE [LARGE SCALE GENOMIC DNA]</scope>
</reference>
<evidence type="ECO:0000256" key="6">
    <source>
        <dbReference type="SAM" id="MobiDB-lite"/>
    </source>
</evidence>
<dbReference type="EMBL" id="OX451737">
    <property type="protein sequence ID" value="CAI8600387.1"/>
    <property type="molecule type" value="Genomic_DNA"/>
</dbReference>
<feature type="compositionally biased region" description="Low complexity" evidence="6">
    <location>
        <begin position="899"/>
        <end position="911"/>
    </location>
</feature>
<feature type="region of interest" description="Disordered" evidence="6">
    <location>
        <begin position="844"/>
        <end position="915"/>
    </location>
</feature>
<evidence type="ECO:0000256" key="2">
    <source>
        <dbReference type="ARBA" id="ARBA00022771"/>
    </source>
</evidence>
<dbReference type="PANTHER" id="PTHR46695">
    <property type="entry name" value="ZINC FINGER CCCH DOMAIN-CONTAINING PROTEIN 44-RELATED"/>
    <property type="match status" value="1"/>
</dbReference>
<feature type="region of interest" description="Disordered" evidence="6">
    <location>
        <begin position="1115"/>
        <end position="1156"/>
    </location>
</feature>
<dbReference type="FunFam" id="3.90.70.200:FF:000002">
    <property type="entry name" value="Zinc finger CCCH domain-containing protein 19"/>
    <property type="match status" value="1"/>
</dbReference>
<feature type="region of interest" description="Disordered" evidence="6">
    <location>
        <begin position="1"/>
        <end position="50"/>
    </location>
</feature>
<evidence type="ECO:0000259" key="9">
    <source>
        <dbReference type="PROSITE" id="PS50829"/>
    </source>
</evidence>
<evidence type="ECO:0000259" key="11">
    <source>
        <dbReference type="PROSITE" id="PS51925"/>
    </source>
</evidence>
<dbReference type="Proteomes" id="UP001157006">
    <property type="component" value="Chromosome 2"/>
</dbReference>
<dbReference type="CDD" id="cd15568">
    <property type="entry name" value="PHD5_NSD"/>
    <property type="match status" value="1"/>
</dbReference>
<dbReference type="PANTHER" id="PTHR46695:SF5">
    <property type="entry name" value="RNA POLYMERASE-ASSOCIATED PROTEIN RTF1 HOMOLOG"/>
    <property type="match status" value="1"/>
</dbReference>
<dbReference type="InterPro" id="IPR003169">
    <property type="entry name" value="GYF"/>
</dbReference>
<evidence type="ECO:0000313" key="12">
    <source>
        <dbReference type="EMBL" id="CAI8600387.1"/>
    </source>
</evidence>
<feature type="zinc finger region" description="C3H1-type" evidence="5">
    <location>
        <begin position="1462"/>
        <end position="1487"/>
    </location>
</feature>
<accession>A0AAV0ZTT1</accession>
<feature type="compositionally biased region" description="Polar residues" evidence="6">
    <location>
        <begin position="1131"/>
        <end position="1150"/>
    </location>
</feature>
<dbReference type="InterPro" id="IPR019786">
    <property type="entry name" value="Zinc_finger_PHD-type_CS"/>
</dbReference>
<feature type="region of interest" description="Disordered" evidence="6">
    <location>
        <begin position="483"/>
        <end position="529"/>
    </location>
</feature>
<dbReference type="Pfam" id="PF02201">
    <property type="entry name" value="SWIB"/>
    <property type="match status" value="1"/>
</dbReference>
<gene>
    <name evidence="12" type="ORF">VFH_II220680</name>
</gene>
<dbReference type="PROSITE" id="PS50829">
    <property type="entry name" value="GYF"/>
    <property type="match status" value="1"/>
</dbReference>
<evidence type="ECO:0000256" key="1">
    <source>
        <dbReference type="ARBA" id="ARBA00022723"/>
    </source>
</evidence>
<keyword evidence="13" id="KW-1185">Reference proteome</keyword>
<evidence type="ECO:0000256" key="3">
    <source>
        <dbReference type="ARBA" id="ARBA00022833"/>
    </source>
</evidence>
<dbReference type="FunFam" id="3.30.1490.40:FF:000004">
    <property type="entry name" value="Zinc finger CCCH domain-containing protein 19"/>
    <property type="match status" value="1"/>
</dbReference>
<dbReference type="SUPFAM" id="SSF47592">
    <property type="entry name" value="SWIB/MDM2 domain"/>
    <property type="match status" value="1"/>
</dbReference>
<feature type="compositionally biased region" description="Gly residues" evidence="6">
    <location>
        <begin position="1447"/>
        <end position="1456"/>
    </location>
</feature>
<evidence type="ECO:0000313" key="13">
    <source>
        <dbReference type="Proteomes" id="UP001157006"/>
    </source>
</evidence>
<dbReference type="PROSITE" id="PS51360">
    <property type="entry name" value="PLUS3"/>
    <property type="match status" value="1"/>
</dbReference>
<evidence type="ECO:0000259" key="7">
    <source>
        <dbReference type="PROSITE" id="PS50016"/>
    </source>
</evidence>
<dbReference type="GO" id="GO:0003677">
    <property type="term" value="F:DNA binding"/>
    <property type="evidence" value="ECO:0007669"/>
    <property type="project" value="UniProtKB-KW"/>
</dbReference>
<feature type="domain" description="GYF" evidence="9">
    <location>
        <begin position="1018"/>
        <end position="1072"/>
    </location>
</feature>
<keyword evidence="3 5" id="KW-0862">Zinc</keyword>
<feature type="compositionally biased region" description="Basic residues" evidence="6">
    <location>
        <begin position="505"/>
        <end position="519"/>
    </location>
</feature>
<dbReference type="Pfam" id="PF03126">
    <property type="entry name" value="Plus-3"/>
    <property type="match status" value="1"/>
</dbReference>
<dbReference type="CDD" id="cd19757">
    <property type="entry name" value="Bbox1"/>
    <property type="match status" value="1"/>
</dbReference>
<feature type="compositionally biased region" description="Basic and acidic residues" evidence="6">
    <location>
        <begin position="844"/>
        <end position="863"/>
    </location>
</feature>
<feature type="compositionally biased region" description="Acidic residues" evidence="6">
    <location>
        <begin position="208"/>
        <end position="272"/>
    </location>
</feature>
<dbReference type="InterPro" id="IPR036885">
    <property type="entry name" value="SWIB_MDM2_dom_sf"/>
</dbReference>
<dbReference type="SUPFAM" id="SSF159042">
    <property type="entry name" value="Plus3-like"/>
    <property type="match status" value="1"/>
</dbReference>
<dbReference type="InterPro" id="IPR000571">
    <property type="entry name" value="Znf_CCCH"/>
</dbReference>
<sequence length="1487" mass="162800">MNVEDDEPQPNQSPPHASDSPPQPPNISTNADDVHDDVSNVPNDGDPETVVAGEVAGEAGDAAANASTEVAVADVASVEGSEMHVMDDASIEDEIVVEEKGNDGTDADMESEKANEGGGVDMESEKANEGGGVDMESEKANEGGDVDVESEKANEGGDVDMESEKANEGGDVDMESEKVKEDGANLIVQEVEVQVGDDNTDEAPLTGQEEEVDGEKEEEDDEKEEEDGEKEEEGDEIEQEGEEQQHEDDEELEQEQEQEKDAEEEADVEVDGDLAKDKEAAEEMKVAEEQTASGGKRKRRNGKNSKAGGRVPSKKKTEEDVCFICFDGGDLVLCDHRGCPKAYHPSCINRDEAFFRAKGKWNCGWHLCSICEKKSPHYFCYTCTFSLCKGCIKDAVMLCARGNKGFCETCMKTVMLIEQNEEGNTTGPVDFDDKSSWEYLFKDYYVDLKEKLSLTFDELAQAKNPWKGSGKLPSKEESADELFDATNDKVSDSDSSYENVDLGRSKKRKSKRRAKSRSKRGADGASTEESSEWASKELLEFVMHMRNGDKSMLSQFDVHELLLEYIKINKLRDPRRKSQILCDARLQDLFGKPRVGHFEMLKLLESHFFLKEDSQAEDHQGSVVDTEVSHLEGDGNGDTYTKAGKDKKRKSRKKGDGRGLQSNVDDYAAIDNHNINLIYLRRNLVEDLLEDIDKFHDSAVGSFVRIRISGSGQKQDLYRLVQVVGTCKTAEPYKVGKKMTDILLEILNLNKTEIVSMDIISNQEFTEDECKRLRQSIKCGLINRMTVGDIQDKSLTLQAVRVKDWLEAEIVRLSHLRDRASEKGRKKELRECVEKLQLLKTPEERQRRLEEIPDIHVDPKMDPSYESDEGDEMEDKRQENFMRPRGSTAFGRKGREIASPRSGSISSDSWSGTRNYSHVNQELSRNLSNKGFSVKGDDFSNASEALNDAQLHQGRDRESQLSNSRERQKPRSSSWESGAKNIQPLVTTESFSNAVSEAATAPSSAGVAAPDVKINETEKMWRYQDPSGKVQGPFSMVQLRKWNNTGYFPTDLRIWKATEKQEESILLTDVLAGKFSKEPSIVEKTPPKAQNHSSSLSRMSPMAAQGLTGKTSSLAVEVPKNPGTGWGSDTGVRNESTNLPSPTPQTASSGSKEHTFENWSPTPVQMAGSVFGNSFPSGIRGLQASVAVNAQPGMATDTTQVHLQATEMAQALAASNMQNQISHNSRAEAQGWGQNMVPKQESQVWVGTPSQRVEPNNSATMPVQPTSHGLWGDASSVQNSVSSNIGNQTGSLPTLGFPGMSAPEPWSPQVAGNKANVMAPPPPNVPWGINMPANQNINWGGAIPANMNVNWMPAQGPAPGNSLPGWVAPTQGLPPVNANAGWVVPGQGPAPRSANPAWAASAGNPGMRGNEQSHNGDRFPNQGERGTRGGDSGRGGKPWNRQSPFRGGIGGRGGGSSRPSSGGQRRICIYHESGRCRNGAACIFQHN</sequence>
<dbReference type="InterPro" id="IPR003121">
    <property type="entry name" value="SWIB_MDM2_domain"/>
</dbReference>
<dbReference type="InterPro" id="IPR011011">
    <property type="entry name" value="Znf_FYVE_PHD"/>
</dbReference>
<dbReference type="InterPro" id="IPR035445">
    <property type="entry name" value="GYF-like_dom_sf"/>
</dbReference>
<dbReference type="Pfam" id="PF02213">
    <property type="entry name" value="GYF"/>
    <property type="match status" value="1"/>
</dbReference>
<dbReference type="InterPro" id="IPR001965">
    <property type="entry name" value="Znf_PHD"/>
</dbReference>
<dbReference type="InterPro" id="IPR019787">
    <property type="entry name" value="Znf_PHD-finger"/>
</dbReference>
<dbReference type="Gene3D" id="3.30.1490.40">
    <property type="match status" value="1"/>
</dbReference>
<feature type="domain" description="C3H1-type" evidence="8">
    <location>
        <begin position="1462"/>
        <end position="1487"/>
    </location>
</feature>